<accession>C1BN08</accession>
<keyword evidence="8" id="KW-0472">Membrane</keyword>
<reference evidence="10" key="1">
    <citation type="submission" date="2009-03" db="EMBL/GenBank/DDBJ databases">
        <title>Caligus rogercresseyi ESTs and full-length cDNAs.</title>
        <authorList>
            <person name="Yasuike M."/>
            <person name="von Schalburg K."/>
            <person name="Cooper G."/>
            <person name="Leong J."/>
            <person name="Jones S.R.M."/>
            <person name="Koop B.F."/>
        </authorList>
    </citation>
    <scope>NUCLEOTIDE SEQUENCE</scope>
    <source>
        <tissue evidence="10">Whole tissue</tissue>
    </source>
</reference>
<keyword evidence="6" id="KW-0406">Ion transport</keyword>
<dbReference type="GO" id="GO:0015986">
    <property type="term" value="P:proton motive force-driven ATP synthesis"/>
    <property type="evidence" value="ECO:0007669"/>
    <property type="project" value="InterPro"/>
</dbReference>
<evidence type="ECO:0000256" key="1">
    <source>
        <dbReference type="ARBA" id="ARBA00004325"/>
    </source>
</evidence>
<dbReference type="GO" id="GO:0031966">
    <property type="term" value="C:mitochondrial membrane"/>
    <property type="evidence" value="ECO:0007669"/>
    <property type="project" value="UniProtKB-SubCell"/>
</dbReference>
<protein>
    <submittedName>
        <fullName evidence="10">ATP synthase subunit g, mitochondrial</fullName>
    </submittedName>
</protein>
<evidence type="ECO:0000256" key="3">
    <source>
        <dbReference type="ARBA" id="ARBA00022448"/>
    </source>
</evidence>
<keyword evidence="7" id="KW-0496">Mitochondrion</keyword>
<sequence length="93" mass="9973">MAAARVGAVFGNFAKSRLATLRHYKSELLPLSPAEIPQAIAGATRLVGSAATFKFMNLTTKEALVNTIVAVEVICWFFVGECIGKRALVGYKV</sequence>
<name>C1BN08_CALRO</name>
<evidence type="ECO:0000256" key="4">
    <source>
        <dbReference type="ARBA" id="ARBA00022547"/>
    </source>
</evidence>
<keyword evidence="9" id="KW-0066">ATP synthesis</keyword>
<evidence type="ECO:0000256" key="6">
    <source>
        <dbReference type="ARBA" id="ARBA00023065"/>
    </source>
</evidence>
<comment type="similarity">
    <text evidence="2">Belongs to the ATPase g subunit family.</text>
</comment>
<proteinExistence type="evidence at transcript level"/>
<evidence type="ECO:0000256" key="7">
    <source>
        <dbReference type="ARBA" id="ARBA00023128"/>
    </source>
</evidence>
<dbReference type="AlphaFoldDB" id="C1BN08"/>
<evidence type="ECO:0000256" key="8">
    <source>
        <dbReference type="ARBA" id="ARBA00023136"/>
    </source>
</evidence>
<dbReference type="InterPro" id="IPR006808">
    <property type="entry name" value="ATP_synth_F0_gsu_mt"/>
</dbReference>
<dbReference type="Pfam" id="PF04718">
    <property type="entry name" value="ATP-synt_G"/>
    <property type="match status" value="1"/>
</dbReference>
<evidence type="ECO:0000256" key="5">
    <source>
        <dbReference type="ARBA" id="ARBA00022781"/>
    </source>
</evidence>
<organism evidence="10">
    <name type="scientific">Caligus rogercresseyi</name>
    <name type="common">Sea louse</name>
    <dbReference type="NCBI Taxonomy" id="217165"/>
    <lineage>
        <taxon>Eukaryota</taxon>
        <taxon>Metazoa</taxon>
        <taxon>Ecdysozoa</taxon>
        <taxon>Arthropoda</taxon>
        <taxon>Crustacea</taxon>
        <taxon>Multicrustacea</taxon>
        <taxon>Hexanauplia</taxon>
        <taxon>Copepoda</taxon>
        <taxon>Siphonostomatoida</taxon>
        <taxon>Caligidae</taxon>
        <taxon>Caligus</taxon>
    </lineage>
</organism>
<keyword evidence="5" id="KW-0375">Hydrogen ion transport</keyword>
<dbReference type="EMBL" id="BT075987">
    <property type="protein sequence ID" value="ACO10411.1"/>
    <property type="molecule type" value="mRNA"/>
</dbReference>
<dbReference type="GO" id="GO:0045259">
    <property type="term" value="C:proton-transporting ATP synthase complex"/>
    <property type="evidence" value="ECO:0007669"/>
    <property type="project" value="UniProtKB-KW"/>
</dbReference>
<evidence type="ECO:0000313" key="10">
    <source>
        <dbReference type="EMBL" id="ACO10411.1"/>
    </source>
</evidence>
<gene>
    <name evidence="10" type="primary">ATP5L</name>
</gene>
<comment type="subcellular location">
    <subcellularLocation>
        <location evidence="1">Mitochondrion membrane</location>
    </subcellularLocation>
</comment>
<evidence type="ECO:0000256" key="2">
    <source>
        <dbReference type="ARBA" id="ARBA00005699"/>
    </source>
</evidence>
<keyword evidence="4" id="KW-0138">CF(0)</keyword>
<dbReference type="GO" id="GO:0015078">
    <property type="term" value="F:proton transmembrane transporter activity"/>
    <property type="evidence" value="ECO:0007669"/>
    <property type="project" value="InterPro"/>
</dbReference>
<keyword evidence="3" id="KW-0813">Transport</keyword>
<evidence type="ECO:0000256" key="9">
    <source>
        <dbReference type="ARBA" id="ARBA00023310"/>
    </source>
</evidence>